<proteinExistence type="predicted"/>
<reference evidence="1 2" key="1">
    <citation type="submission" date="2019-01" db="EMBL/GenBank/DDBJ databases">
        <title>The draft genome of Rhizobium sp. 24NR.</title>
        <authorList>
            <person name="Liu L."/>
            <person name="Liang L."/>
            <person name="Shi S."/>
            <person name="Xu L."/>
            <person name="Wang X."/>
            <person name="Li L."/>
            <person name="Zhang X."/>
        </authorList>
    </citation>
    <scope>NUCLEOTIDE SEQUENCE [LARGE SCALE GENOMIC DNA]</scope>
    <source>
        <strain evidence="1 2">24NR</strain>
    </source>
</reference>
<name>A0A3S3S4I8_9HYPH</name>
<dbReference type="PANTHER" id="PTHR36922">
    <property type="entry name" value="BLL2446 PROTEIN"/>
    <property type="match status" value="1"/>
</dbReference>
<dbReference type="RefSeq" id="WP_128443471.1">
    <property type="nucleotide sequence ID" value="NZ_SBIP01000003.1"/>
</dbReference>
<evidence type="ECO:0000313" key="2">
    <source>
        <dbReference type="Proteomes" id="UP000287687"/>
    </source>
</evidence>
<dbReference type="InterPro" id="IPR018531">
    <property type="entry name" value="DUF1993"/>
</dbReference>
<sequence length="169" mass="18646">MSLTLYDISVPVFLRALGNLTEILKKGEAFADEKGIAHQDLLQARLYEDMLPLTGQIQRASDTAKFVPVRVGGVENLPMADEEASFADLHARIGKTVEFLKTADPASMADKDDAEVEVKTRNGSTIFTGRTYLLNFALPNFFFHATTAYAILRHKGVPVGKMDFIGRPE</sequence>
<gene>
    <name evidence="1" type="ORF">EPK99_12750</name>
</gene>
<protein>
    <submittedName>
        <fullName evidence="1">DUF1993 domain-containing protein</fullName>
    </submittedName>
</protein>
<dbReference type="PANTHER" id="PTHR36922:SF1">
    <property type="entry name" value="DUF1993 DOMAIN-CONTAINING PROTEIN"/>
    <property type="match status" value="1"/>
</dbReference>
<comment type="caution">
    <text evidence="1">The sequence shown here is derived from an EMBL/GenBank/DDBJ whole genome shotgun (WGS) entry which is preliminary data.</text>
</comment>
<dbReference type="Pfam" id="PF09351">
    <property type="entry name" value="DUF1993"/>
    <property type="match status" value="1"/>
</dbReference>
<organism evidence="1 2">
    <name type="scientific">Neorhizobium lilium</name>
    <dbReference type="NCBI Taxonomy" id="2503024"/>
    <lineage>
        <taxon>Bacteria</taxon>
        <taxon>Pseudomonadati</taxon>
        <taxon>Pseudomonadota</taxon>
        <taxon>Alphaproteobacteria</taxon>
        <taxon>Hyphomicrobiales</taxon>
        <taxon>Rhizobiaceae</taxon>
        <taxon>Rhizobium/Agrobacterium group</taxon>
        <taxon>Neorhizobium</taxon>
    </lineage>
</organism>
<dbReference type="InterPro" id="IPR034660">
    <property type="entry name" value="DinB/YfiT-like"/>
</dbReference>
<dbReference type="SUPFAM" id="SSF109854">
    <property type="entry name" value="DinB/YfiT-like putative metalloenzymes"/>
    <property type="match status" value="1"/>
</dbReference>
<accession>A0A3S3S4I8</accession>
<dbReference type="Gene3D" id="1.20.120.450">
    <property type="entry name" value="dinb family like domain"/>
    <property type="match status" value="1"/>
</dbReference>
<dbReference type="EMBL" id="SBIP01000003">
    <property type="protein sequence ID" value="RWX76553.1"/>
    <property type="molecule type" value="Genomic_DNA"/>
</dbReference>
<evidence type="ECO:0000313" key="1">
    <source>
        <dbReference type="EMBL" id="RWX76553.1"/>
    </source>
</evidence>
<keyword evidence="2" id="KW-1185">Reference proteome</keyword>
<dbReference type="Proteomes" id="UP000287687">
    <property type="component" value="Unassembled WGS sequence"/>
</dbReference>
<dbReference type="OrthoDB" id="338237at2"/>
<dbReference type="AlphaFoldDB" id="A0A3S3S4I8"/>